<gene>
    <name evidence="2" type="ORF">EIN_470380</name>
</gene>
<dbReference type="KEGG" id="eiv:EIN_470380"/>
<feature type="non-terminal residue" evidence="2">
    <location>
        <position position="160"/>
    </location>
</feature>
<sequence>MTPRMRYDSQINGFNPEIFNKRLRTHDHVFIVFQTTKNRVIGIFVECPIPECSQSNSHFLISEGRHYVFLYDGRGFLKFEMSNTRKSISIECAKSKIFIGLFQSFRVLLSGDIEVANDQHFEENYTGVYQIEDFLGVTAGEKCKAERIMAFNLQFNPSPR</sequence>
<evidence type="ECO:0000259" key="1">
    <source>
        <dbReference type="Pfam" id="PF07534"/>
    </source>
</evidence>
<dbReference type="EMBL" id="KB207240">
    <property type="protein sequence ID" value="ELP83784.1"/>
    <property type="molecule type" value="Genomic_DNA"/>
</dbReference>
<evidence type="ECO:0000313" key="3">
    <source>
        <dbReference type="Proteomes" id="UP000014680"/>
    </source>
</evidence>
<dbReference type="VEuPathDB" id="AmoebaDB:EIN_470380"/>
<dbReference type="Pfam" id="PF07534">
    <property type="entry name" value="TLD"/>
    <property type="match status" value="1"/>
</dbReference>
<feature type="non-terminal residue" evidence="2">
    <location>
        <position position="1"/>
    </location>
</feature>
<accession>A0A0A1TUN8</accession>
<dbReference type="Proteomes" id="UP000014680">
    <property type="component" value="Unassembled WGS sequence"/>
</dbReference>
<keyword evidence="3" id="KW-1185">Reference proteome</keyword>
<dbReference type="AlphaFoldDB" id="A0A0A1TUN8"/>
<dbReference type="RefSeq" id="XP_004183130.1">
    <property type="nucleotide sequence ID" value="XM_004183082.1"/>
</dbReference>
<reference evidence="2 3" key="1">
    <citation type="submission" date="2012-10" db="EMBL/GenBank/DDBJ databases">
        <authorList>
            <person name="Zafar N."/>
            <person name="Inman J."/>
            <person name="Hall N."/>
            <person name="Lorenzi H."/>
            <person name="Caler E."/>
        </authorList>
    </citation>
    <scope>NUCLEOTIDE SEQUENCE [LARGE SCALE GENOMIC DNA]</scope>
    <source>
        <strain evidence="2 3">IP1</strain>
    </source>
</reference>
<proteinExistence type="predicted"/>
<name>A0A0A1TUN8_ENTIV</name>
<feature type="domain" description="TLDc" evidence="1">
    <location>
        <begin position="4"/>
        <end position="118"/>
    </location>
</feature>
<organism evidence="2 3">
    <name type="scientific">Entamoeba invadens IP1</name>
    <dbReference type="NCBI Taxonomy" id="370355"/>
    <lineage>
        <taxon>Eukaryota</taxon>
        <taxon>Amoebozoa</taxon>
        <taxon>Evosea</taxon>
        <taxon>Archamoebae</taxon>
        <taxon>Mastigamoebida</taxon>
        <taxon>Entamoebidae</taxon>
        <taxon>Entamoeba</taxon>
    </lineage>
</organism>
<dbReference type="InterPro" id="IPR006571">
    <property type="entry name" value="TLDc_dom"/>
</dbReference>
<evidence type="ECO:0000313" key="2">
    <source>
        <dbReference type="EMBL" id="ELP83784.1"/>
    </source>
</evidence>
<dbReference type="GeneID" id="14882759"/>
<protein>
    <recommendedName>
        <fullName evidence="1">TLDc domain-containing protein</fullName>
    </recommendedName>
</protein>